<proteinExistence type="predicted"/>
<keyword evidence="2" id="KW-1185">Reference proteome</keyword>
<protein>
    <submittedName>
        <fullName evidence="1">Uncharacterized protein</fullName>
    </submittedName>
</protein>
<accession>A0A7N0ZWN3</accession>
<evidence type="ECO:0000313" key="1">
    <source>
        <dbReference type="EnsemblPlants" id="Kaladp0042s0280.1.v1.1.CDS.1"/>
    </source>
</evidence>
<evidence type="ECO:0000313" key="2">
    <source>
        <dbReference type="Proteomes" id="UP000594263"/>
    </source>
</evidence>
<organism evidence="1 2">
    <name type="scientific">Kalanchoe fedtschenkoi</name>
    <name type="common">Lavender scallops</name>
    <name type="synonym">South American air plant</name>
    <dbReference type="NCBI Taxonomy" id="63787"/>
    <lineage>
        <taxon>Eukaryota</taxon>
        <taxon>Viridiplantae</taxon>
        <taxon>Streptophyta</taxon>
        <taxon>Embryophyta</taxon>
        <taxon>Tracheophyta</taxon>
        <taxon>Spermatophyta</taxon>
        <taxon>Magnoliopsida</taxon>
        <taxon>eudicotyledons</taxon>
        <taxon>Gunneridae</taxon>
        <taxon>Pentapetalae</taxon>
        <taxon>Saxifragales</taxon>
        <taxon>Crassulaceae</taxon>
        <taxon>Kalanchoe</taxon>
    </lineage>
</organism>
<dbReference type="Gramene" id="Kaladp0042s0280.1.v1.1">
    <property type="protein sequence ID" value="Kaladp0042s0280.1.v1.1.CDS.1"/>
    <property type="gene ID" value="Kaladp0042s0280.v1.1"/>
</dbReference>
<sequence>MILPHLLTNDLEGNSDNRTRSSFFDSFACSGFTDTTVLVEITSFTLELDLAAMESWTLELLLDLLEVCLRIISLDLSTETFSIIFEGVFIIQRILIPYAMKRFCLGINSKFSNHSDDRIQGK</sequence>
<name>A0A7N0ZWN3_KALFE</name>
<dbReference type="AlphaFoldDB" id="A0A7N0ZWN3"/>
<dbReference type="Proteomes" id="UP000594263">
    <property type="component" value="Unplaced"/>
</dbReference>
<dbReference type="EnsemblPlants" id="Kaladp0042s0280.1.v1.1">
    <property type="protein sequence ID" value="Kaladp0042s0280.1.v1.1.CDS.1"/>
    <property type="gene ID" value="Kaladp0042s0280.v1.1"/>
</dbReference>
<reference evidence="1" key="1">
    <citation type="submission" date="2021-01" db="UniProtKB">
        <authorList>
            <consortium name="EnsemblPlants"/>
        </authorList>
    </citation>
    <scope>IDENTIFICATION</scope>
</reference>